<comment type="similarity">
    <text evidence="1">Belongs to the ParB family.</text>
</comment>
<name>A0A1I1EQZ5_9GAMM</name>
<evidence type="ECO:0000313" key="4">
    <source>
        <dbReference type="EMBL" id="SFB87303.1"/>
    </source>
</evidence>
<dbReference type="AlphaFoldDB" id="A0A1I1EQZ5"/>
<proteinExistence type="inferred from homology"/>
<dbReference type="Gene3D" id="3.90.1530.30">
    <property type="match status" value="1"/>
</dbReference>
<organism evidence="4 5">
    <name type="scientific">Marinospirillum celere</name>
    <dbReference type="NCBI Taxonomy" id="1122252"/>
    <lineage>
        <taxon>Bacteria</taxon>
        <taxon>Pseudomonadati</taxon>
        <taxon>Pseudomonadota</taxon>
        <taxon>Gammaproteobacteria</taxon>
        <taxon>Oceanospirillales</taxon>
        <taxon>Oceanospirillaceae</taxon>
        <taxon>Marinospirillum</taxon>
    </lineage>
</organism>
<reference evidence="4 5" key="1">
    <citation type="submission" date="2016-10" db="EMBL/GenBank/DDBJ databases">
        <authorList>
            <person name="de Groot N.N."/>
        </authorList>
    </citation>
    <scope>NUCLEOTIDE SEQUENCE [LARGE SCALE GENOMIC DNA]</scope>
    <source>
        <strain evidence="4 5">DSM 18438</strain>
    </source>
</reference>
<keyword evidence="5" id="KW-1185">Reference proteome</keyword>
<dbReference type="OrthoDB" id="9796891at2"/>
<feature type="region of interest" description="Disordered" evidence="2">
    <location>
        <begin position="1"/>
        <end position="21"/>
    </location>
</feature>
<dbReference type="GO" id="GO:0007059">
    <property type="term" value="P:chromosome segregation"/>
    <property type="evidence" value="ECO:0007669"/>
    <property type="project" value="TreeGrafter"/>
</dbReference>
<evidence type="ECO:0000256" key="2">
    <source>
        <dbReference type="SAM" id="MobiDB-lite"/>
    </source>
</evidence>
<dbReference type="RefSeq" id="WP_091959066.1">
    <property type="nucleotide sequence ID" value="NZ_FOLH01000001.1"/>
</dbReference>
<dbReference type="SMART" id="SM00470">
    <property type="entry name" value="ParB"/>
    <property type="match status" value="1"/>
</dbReference>
<feature type="domain" description="ParB-like N-terminal" evidence="3">
    <location>
        <begin position="27"/>
        <end position="119"/>
    </location>
</feature>
<evidence type="ECO:0000313" key="5">
    <source>
        <dbReference type="Proteomes" id="UP000199058"/>
    </source>
</evidence>
<evidence type="ECO:0000259" key="3">
    <source>
        <dbReference type="SMART" id="SM00470"/>
    </source>
</evidence>
<dbReference type="InterPro" id="IPR003115">
    <property type="entry name" value="ParB_N"/>
</dbReference>
<dbReference type="InterPro" id="IPR050336">
    <property type="entry name" value="Chromosome_partition/occlusion"/>
</dbReference>
<sequence length="317" mass="34966">MDNVQAHLEAVKSDPATQTETQAPQVLQIELSKVLVSKQVRSTFDEDELADLAKSIQQDGQRAPIEVTRSCEPGFYELLTGERRFRALGMLNASTVMAILVDKPKTNHDKTALQLVENIQREELTPLEIASAIHALSENGLSGKEIAQKTGKSTTWVSRYTSLNKLPDFIAELLENKATGDISLVLALHKVAKLDQGSAKKLASAVKAKRIGRKQIEDTLEELKSGKKVADSVEQPSLTAPNPDAIKYRLIKPEKFAAQVQAKLESGEKVKGRLLIDRFATINNEEVAEDWCWLELKDGTKACVKTSSVQLLRLNSL</sequence>
<dbReference type="SUPFAM" id="SSF109709">
    <property type="entry name" value="KorB DNA-binding domain-like"/>
    <property type="match status" value="1"/>
</dbReference>
<gene>
    <name evidence="4" type="ORF">SAMN05660443_0651</name>
</gene>
<dbReference type="EMBL" id="FOLH01000001">
    <property type="protein sequence ID" value="SFB87303.1"/>
    <property type="molecule type" value="Genomic_DNA"/>
</dbReference>
<dbReference type="InterPro" id="IPR013741">
    <property type="entry name" value="KorB_domain"/>
</dbReference>
<dbReference type="Pfam" id="PF08535">
    <property type="entry name" value="KorB"/>
    <property type="match status" value="1"/>
</dbReference>
<dbReference type="InterPro" id="IPR004437">
    <property type="entry name" value="ParB/RepB/Spo0J"/>
</dbReference>
<dbReference type="NCBIfam" id="TIGR00180">
    <property type="entry name" value="parB_part"/>
    <property type="match status" value="1"/>
</dbReference>
<dbReference type="InterPro" id="IPR036086">
    <property type="entry name" value="ParB/Sulfiredoxin_sf"/>
</dbReference>
<dbReference type="PANTHER" id="PTHR33375:SF1">
    <property type="entry name" value="CHROMOSOME-PARTITIONING PROTEIN PARB-RELATED"/>
    <property type="match status" value="1"/>
</dbReference>
<dbReference type="PANTHER" id="PTHR33375">
    <property type="entry name" value="CHROMOSOME-PARTITIONING PROTEIN PARB-RELATED"/>
    <property type="match status" value="1"/>
</dbReference>
<dbReference type="GO" id="GO:0005694">
    <property type="term" value="C:chromosome"/>
    <property type="evidence" value="ECO:0007669"/>
    <property type="project" value="TreeGrafter"/>
</dbReference>
<protein>
    <submittedName>
        <fullName evidence="4">ParB/RepB/Spo0J family partition protein</fullName>
    </submittedName>
</protein>
<dbReference type="Pfam" id="PF02195">
    <property type="entry name" value="ParB_N"/>
    <property type="match status" value="1"/>
</dbReference>
<evidence type="ECO:0000256" key="1">
    <source>
        <dbReference type="ARBA" id="ARBA00006295"/>
    </source>
</evidence>
<accession>A0A1I1EQZ5</accession>
<dbReference type="SUPFAM" id="SSF110849">
    <property type="entry name" value="ParB/Sulfiredoxin"/>
    <property type="match status" value="1"/>
</dbReference>
<dbReference type="STRING" id="1122252.SAMN05660443_0651"/>
<dbReference type="GO" id="GO:0003677">
    <property type="term" value="F:DNA binding"/>
    <property type="evidence" value="ECO:0007669"/>
    <property type="project" value="InterPro"/>
</dbReference>
<dbReference type="Gene3D" id="1.10.10.2830">
    <property type="match status" value="1"/>
</dbReference>
<dbReference type="Proteomes" id="UP000199058">
    <property type="component" value="Unassembled WGS sequence"/>
</dbReference>